<evidence type="ECO:0000313" key="5">
    <source>
        <dbReference type="Proteomes" id="UP000617628"/>
    </source>
</evidence>
<keyword evidence="2 4" id="KW-0378">Hydrolase</keyword>
<dbReference type="PANTHER" id="PTHR42693:SF53">
    <property type="entry name" value="ENDO-4-O-SULFATASE"/>
    <property type="match status" value="1"/>
</dbReference>
<evidence type="ECO:0000259" key="3">
    <source>
        <dbReference type="Pfam" id="PF00884"/>
    </source>
</evidence>
<evidence type="ECO:0000256" key="1">
    <source>
        <dbReference type="ARBA" id="ARBA00008779"/>
    </source>
</evidence>
<dbReference type="InterPro" id="IPR050738">
    <property type="entry name" value="Sulfatase"/>
</dbReference>
<dbReference type="SUPFAM" id="SSF53649">
    <property type="entry name" value="Alkaline phosphatase-like"/>
    <property type="match status" value="1"/>
</dbReference>
<proteinExistence type="inferred from homology"/>
<name>A0A934VPG0_9BACT</name>
<dbReference type="RefSeq" id="WP_200353711.1">
    <property type="nucleotide sequence ID" value="NZ_JAENIL010000002.1"/>
</dbReference>
<dbReference type="InterPro" id="IPR000917">
    <property type="entry name" value="Sulfatase_N"/>
</dbReference>
<reference evidence="4" key="1">
    <citation type="submission" date="2021-01" db="EMBL/GenBank/DDBJ databases">
        <title>Modified the classification status of verrucomicrobia.</title>
        <authorList>
            <person name="Feng X."/>
        </authorList>
    </citation>
    <scope>NUCLEOTIDE SEQUENCE</scope>
    <source>
        <strain evidence="4">KCTC 13126</strain>
    </source>
</reference>
<accession>A0A934VPG0</accession>
<dbReference type="AlphaFoldDB" id="A0A934VPG0"/>
<evidence type="ECO:0000313" key="4">
    <source>
        <dbReference type="EMBL" id="MBK1875494.1"/>
    </source>
</evidence>
<keyword evidence="5" id="KW-1185">Reference proteome</keyword>
<dbReference type="Gene3D" id="3.40.720.10">
    <property type="entry name" value="Alkaline Phosphatase, subunit A"/>
    <property type="match status" value="1"/>
</dbReference>
<protein>
    <submittedName>
        <fullName evidence="4">Sulfatase-like hydrolase/transferase</fullName>
    </submittedName>
</protein>
<comment type="caution">
    <text evidence="4">The sequence shown here is derived from an EMBL/GenBank/DDBJ whole genome shotgun (WGS) entry which is preliminary data.</text>
</comment>
<dbReference type="Pfam" id="PF00884">
    <property type="entry name" value="Sulfatase"/>
    <property type="match status" value="1"/>
</dbReference>
<dbReference type="Proteomes" id="UP000617628">
    <property type="component" value="Unassembled WGS sequence"/>
</dbReference>
<dbReference type="GO" id="GO:0004065">
    <property type="term" value="F:arylsulfatase activity"/>
    <property type="evidence" value="ECO:0007669"/>
    <property type="project" value="TreeGrafter"/>
</dbReference>
<dbReference type="EMBL" id="JAENIL010000002">
    <property type="protein sequence ID" value="MBK1875494.1"/>
    <property type="molecule type" value="Genomic_DNA"/>
</dbReference>
<organism evidence="4 5">
    <name type="scientific">Pelagicoccus mobilis</name>
    <dbReference type="NCBI Taxonomy" id="415221"/>
    <lineage>
        <taxon>Bacteria</taxon>
        <taxon>Pseudomonadati</taxon>
        <taxon>Verrucomicrobiota</taxon>
        <taxon>Opitutia</taxon>
        <taxon>Puniceicoccales</taxon>
        <taxon>Pelagicoccaceae</taxon>
        <taxon>Pelagicoccus</taxon>
    </lineage>
</organism>
<sequence length="469" mass="53617">MNSPRAIVLIQSDQHRADCLGCYGHPIVKTPNLDRIAARGARFENAYTPTPICVPARSTLETGQWPVQHGSLCNYDSELANPIEPTVSTWAKDLSAAGWSLDYVGRWHVHPQYSPTDYGYDSFISDHDYHAWREKQGHPPMPQVPSPDPEVGFFGEIDAEIPTDQSQLNWLADQAISRIDKRLKSESPFLIRLDCLQPHLPCRPSQEFADQYDPATIPPWGSFDDDLSKKPYMQGQQLRTWDIESMSWEDWQPVVARYFAEITEMDAAIGRVYDHLETSGILDNTLFIYTSDHGDLCGGHRMLDKHYVMYDDVVRVPLIVSWPNSIESGNTVNDFVSTGIDIPATLRSIAGAKTPQESAALPLLPALQAEGKRSQRTDIYSSYNGNQFGLCSQRMVRDERWKYVFNATWEDELYDLENDPHEKCNLAQLPKYAQALSKLRIRLLDWLEKTNDPLKNYWLEPTLRENRKR</sequence>
<dbReference type="CDD" id="cd16033">
    <property type="entry name" value="sulfatase_like"/>
    <property type="match status" value="1"/>
</dbReference>
<gene>
    <name evidence="4" type="ORF">JIN87_01375</name>
</gene>
<feature type="domain" description="Sulfatase N-terminal" evidence="3">
    <location>
        <begin position="7"/>
        <end position="351"/>
    </location>
</feature>
<dbReference type="PANTHER" id="PTHR42693">
    <property type="entry name" value="ARYLSULFATASE FAMILY MEMBER"/>
    <property type="match status" value="1"/>
</dbReference>
<comment type="similarity">
    <text evidence="1">Belongs to the sulfatase family.</text>
</comment>
<dbReference type="InterPro" id="IPR017850">
    <property type="entry name" value="Alkaline_phosphatase_core_sf"/>
</dbReference>
<evidence type="ECO:0000256" key="2">
    <source>
        <dbReference type="ARBA" id="ARBA00022801"/>
    </source>
</evidence>